<evidence type="ECO:0000313" key="4">
    <source>
        <dbReference type="Proteomes" id="UP001596074"/>
    </source>
</evidence>
<keyword evidence="4" id="KW-1185">Reference proteome</keyword>
<proteinExistence type="predicted"/>
<gene>
    <name evidence="3" type="ORF">ACFPZN_40230</name>
</gene>
<dbReference type="PANTHER" id="PTHR43244:SF1">
    <property type="entry name" value="5,10-METHYLENETETRAHYDROMETHANOPTERIN REDUCTASE"/>
    <property type="match status" value="1"/>
</dbReference>
<dbReference type="RefSeq" id="WP_378287835.1">
    <property type="nucleotide sequence ID" value="NZ_JBHSON010000076.1"/>
</dbReference>
<dbReference type="CDD" id="cd01097">
    <property type="entry name" value="Tetrahydromethanopterin_reductase"/>
    <property type="match status" value="1"/>
</dbReference>
<sequence>MSELPELPELPEIGFYGLAGHSGTPRDLLGQVAYGERLGLGAVFLSERFNAKEAATLSGAAGAVSERLGIATAATNHNTRHPLLTATFATTMHRLTGGRFALGLGRGFDPLFDVMGLPRVTMARMEDAIGILRRLWKGEAVVDHHGPAGDFPYLMQDASFDEDIPIMLTAIGGRTLEFAGAVADGVVLHTFFTDETLQRSVAAVRRGAERAGRDPAAVRVWSVLATVGDHLDEEARLRKLVGRLTTYLQGYGELLVRVNGWDPADLARFRDDELVRGFSGAFDAVATPEQLEHLAGLLPDHWLAASATGSPDRCARRVLDQFGAGADGVILHGVTPAEVEPVVAAYREVRPAGPAAKSAVLNPGRS</sequence>
<accession>A0ABW1ACD8</accession>
<evidence type="ECO:0000259" key="2">
    <source>
        <dbReference type="Pfam" id="PF00296"/>
    </source>
</evidence>
<dbReference type="InterPro" id="IPR011251">
    <property type="entry name" value="Luciferase-like_dom"/>
</dbReference>
<protein>
    <submittedName>
        <fullName evidence="3">TIGR03857 family LLM class F420-dependent oxidoreductase</fullName>
    </submittedName>
</protein>
<dbReference type="InterPro" id="IPR036661">
    <property type="entry name" value="Luciferase-like_sf"/>
</dbReference>
<dbReference type="Proteomes" id="UP001596074">
    <property type="component" value="Unassembled WGS sequence"/>
</dbReference>
<dbReference type="InterPro" id="IPR022378">
    <property type="entry name" value="F420_OxRdatse_MSMEG2249_pred"/>
</dbReference>
<evidence type="ECO:0000313" key="3">
    <source>
        <dbReference type="EMBL" id="MFC5751874.1"/>
    </source>
</evidence>
<dbReference type="PANTHER" id="PTHR43244">
    <property type="match status" value="1"/>
</dbReference>
<feature type="domain" description="Luciferase-like" evidence="2">
    <location>
        <begin position="22"/>
        <end position="327"/>
    </location>
</feature>
<organism evidence="3 4">
    <name type="scientific">Actinomadura rugatobispora</name>
    <dbReference type="NCBI Taxonomy" id="1994"/>
    <lineage>
        <taxon>Bacteria</taxon>
        <taxon>Bacillati</taxon>
        <taxon>Actinomycetota</taxon>
        <taxon>Actinomycetes</taxon>
        <taxon>Streptosporangiales</taxon>
        <taxon>Thermomonosporaceae</taxon>
        <taxon>Actinomadura</taxon>
    </lineage>
</organism>
<dbReference type="NCBIfam" id="TIGR03857">
    <property type="entry name" value="F420_MSMEG_2249"/>
    <property type="match status" value="1"/>
</dbReference>
<dbReference type="Pfam" id="PF00296">
    <property type="entry name" value="Bac_luciferase"/>
    <property type="match status" value="1"/>
</dbReference>
<dbReference type="SUPFAM" id="SSF51679">
    <property type="entry name" value="Bacterial luciferase-like"/>
    <property type="match status" value="1"/>
</dbReference>
<dbReference type="EMBL" id="JBHSON010000076">
    <property type="protein sequence ID" value="MFC5751874.1"/>
    <property type="molecule type" value="Genomic_DNA"/>
</dbReference>
<keyword evidence="1" id="KW-0560">Oxidoreductase</keyword>
<evidence type="ECO:0000256" key="1">
    <source>
        <dbReference type="ARBA" id="ARBA00023002"/>
    </source>
</evidence>
<dbReference type="InterPro" id="IPR050564">
    <property type="entry name" value="F420-G6PD/mer"/>
</dbReference>
<reference evidence="4" key="1">
    <citation type="journal article" date="2019" name="Int. J. Syst. Evol. Microbiol.">
        <title>The Global Catalogue of Microorganisms (GCM) 10K type strain sequencing project: providing services to taxonomists for standard genome sequencing and annotation.</title>
        <authorList>
            <consortium name="The Broad Institute Genomics Platform"/>
            <consortium name="The Broad Institute Genome Sequencing Center for Infectious Disease"/>
            <person name="Wu L."/>
            <person name="Ma J."/>
        </authorList>
    </citation>
    <scope>NUCLEOTIDE SEQUENCE [LARGE SCALE GENOMIC DNA]</scope>
    <source>
        <strain evidence="4">KCTC 42087</strain>
    </source>
</reference>
<name>A0ABW1ACD8_9ACTN</name>
<comment type="caution">
    <text evidence="3">The sequence shown here is derived from an EMBL/GenBank/DDBJ whole genome shotgun (WGS) entry which is preliminary data.</text>
</comment>
<dbReference type="Gene3D" id="3.20.20.30">
    <property type="entry name" value="Luciferase-like domain"/>
    <property type="match status" value="1"/>
</dbReference>